<evidence type="ECO:0000313" key="1">
    <source>
        <dbReference type="EMBL" id="DAD88060.1"/>
    </source>
</evidence>
<dbReference type="EMBL" id="BK015034">
    <property type="protein sequence ID" value="DAD88060.1"/>
    <property type="molecule type" value="Genomic_DNA"/>
</dbReference>
<name>A0A8S5N0U0_9CAUD</name>
<accession>A0A8S5N0U0</accession>
<reference evidence="1" key="1">
    <citation type="journal article" date="2021" name="Proc. Natl. Acad. Sci. U.S.A.">
        <title>A Catalog of Tens of Thousands of Viruses from Human Metagenomes Reveals Hidden Associations with Chronic Diseases.</title>
        <authorList>
            <person name="Tisza M.J."/>
            <person name="Buck C.B."/>
        </authorList>
    </citation>
    <scope>NUCLEOTIDE SEQUENCE</scope>
    <source>
        <strain evidence="1">CtdYc1</strain>
    </source>
</reference>
<protein>
    <submittedName>
        <fullName evidence="1">Uncharacterized protein</fullName>
    </submittedName>
</protein>
<sequence>MQKRFALLPFATFRGLKVAKNARLPSISALTTGQEGQNR</sequence>
<proteinExistence type="predicted"/>
<organism evidence="1">
    <name type="scientific">Siphoviridae sp. ctdYc1</name>
    <dbReference type="NCBI Taxonomy" id="2826399"/>
    <lineage>
        <taxon>Viruses</taxon>
        <taxon>Duplodnaviria</taxon>
        <taxon>Heunggongvirae</taxon>
        <taxon>Uroviricota</taxon>
        <taxon>Caudoviricetes</taxon>
    </lineage>
</organism>